<protein>
    <recommendedName>
        <fullName evidence="1">CASTOR ACT domain-containing protein</fullName>
    </recommendedName>
</protein>
<dbReference type="InterPro" id="IPR027795">
    <property type="entry name" value="CASTOR_ACT_dom"/>
</dbReference>
<dbReference type="Pfam" id="PF13419">
    <property type="entry name" value="HAD_2"/>
    <property type="match status" value="1"/>
</dbReference>
<organism evidence="2 3">
    <name type="scientific">Anaerotignum lactatifermentans</name>
    <dbReference type="NCBI Taxonomy" id="160404"/>
    <lineage>
        <taxon>Bacteria</taxon>
        <taxon>Bacillati</taxon>
        <taxon>Bacillota</taxon>
        <taxon>Clostridia</taxon>
        <taxon>Lachnospirales</taxon>
        <taxon>Anaerotignaceae</taxon>
        <taxon>Anaerotignum</taxon>
    </lineage>
</organism>
<dbReference type="EMBL" id="NFHM01000010">
    <property type="protein sequence ID" value="OUN42885.1"/>
    <property type="molecule type" value="Genomic_DNA"/>
</dbReference>
<dbReference type="PANTHER" id="PTHR43434:SF1">
    <property type="entry name" value="PHOSPHOGLYCOLATE PHOSPHATASE"/>
    <property type="match status" value="1"/>
</dbReference>
<dbReference type="InterPro" id="IPR041492">
    <property type="entry name" value="HAD_2"/>
</dbReference>
<dbReference type="NCBIfam" id="TIGR01509">
    <property type="entry name" value="HAD-SF-IA-v3"/>
    <property type="match status" value="1"/>
</dbReference>
<dbReference type="Pfam" id="PF13840">
    <property type="entry name" value="ACT_7"/>
    <property type="match status" value="1"/>
</dbReference>
<dbReference type="InterPro" id="IPR006439">
    <property type="entry name" value="HAD-SF_hydro_IA"/>
</dbReference>
<comment type="caution">
    <text evidence="2">The sequence shown here is derived from an EMBL/GenBank/DDBJ whole genome shotgun (WGS) entry which is preliminary data.</text>
</comment>
<dbReference type="SUPFAM" id="SSF56784">
    <property type="entry name" value="HAD-like"/>
    <property type="match status" value="1"/>
</dbReference>
<dbReference type="GO" id="GO:0008967">
    <property type="term" value="F:phosphoglycolate phosphatase activity"/>
    <property type="evidence" value="ECO:0007669"/>
    <property type="project" value="TreeGrafter"/>
</dbReference>
<dbReference type="GO" id="GO:0006281">
    <property type="term" value="P:DNA repair"/>
    <property type="evidence" value="ECO:0007669"/>
    <property type="project" value="TreeGrafter"/>
</dbReference>
<reference evidence="3" key="1">
    <citation type="submission" date="2017-04" db="EMBL/GenBank/DDBJ databases">
        <title>Function of individual gut microbiota members based on whole genome sequencing of pure cultures obtained from chicken caecum.</title>
        <authorList>
            <person name="Medvecky M."/>
            <person name="Cejkova D."/>
            <person name="Polansky O."/>
            <person name="Karasova D."/>
            <person name="Kubasova T."/>
            <person name="Cizek A."/>
            <person name="Rychlik I."/>
        </authorList>
    </citation>
    <scope>NUCLEOTIDE SEQUENCE [LARGE SCALE GENOMIC DNA]</scope>
    <source>
        <strain evidence="3">An75</strain>
    </source>
</reference>
<gene>
    <name evidence="2" type="ORF">B5G26_07935</name>
</gene>
<dbReference type="PRINTS" id="PR00413">
    <property type="entry name" value="HADHALOGNASE"/>
</dbReference>
<dbReference type="GO" id="GO:0005829">
    <property type="term" value="C:cytosol"/>
    <property type="evidence" value="ECO:0007669"/>
    <property type="project" value="TreeGrafter"/>
</dbReference>
<dbReference type="SFLD" id="SFLDS00003">
    <property type="entry name" value="Haloacid_Dehalogenase"/>
    <property type="match status" value="1"/>
</dbReference>
<dbReference type="SFLD" id="SFLDG01129">
    <property type="entry name" value="C1.5:_HAD__Beta-PGM__Phosphata"/>
    <property type="match status" value="1"/>
</dbReference>
<dbReference type="SFLD" id="SFLDG01135">
    <property type="entry name" value="C1.5.6:_HAD__Beta-PGM__Phospha"/>
    <property type="match status" value="1"/>
</dbReference>
<name>A0A1Y3U3Z1_9FIRM</name>
<dbReference type="Gene3D" id="1.10.150.240">
    <property type="entry name" value="Putative phosphatase, domain 2"/>
    <property type="match status" value="1"/>
</dbReference>
<dbReference type="Proteomes" id="UP000195455">
    <property type="component" value="Unassembled WGS sequence"/>
</dbReference>
<proteinExistence type="predicted"/>
<dbReference type="InterPro" id="IPR023214">
    <property type="entry name" value="HAD_sf"/>
</dbReference>
<dbReference type="Gene3D" id="3.30.2130.10">
    <property type="entry name" value="VC0802-like"/>
    <property type="match status" value="1"/>
</dbReference>
<evidence type="ECO:0000313" key="2">
    <source>
        <dbReference type="EMBL" id="OUN42885.1"/>
    </source>
</evidence>
<sequence>MKMKYQAVIFDLDGTLLDTLDDLTDSMNEILRRYGRKERTREESAAFLGNGSAVYLKLAAGEPLEDFETCLEEYKAYYKEHMEIKTKPFDGVLQLLRDLRQAGVKTAVVSNKFDGAVKGLCEKYFGDAVDLAVGEGNGLRPKPAGDMVEAAAEKLEVSLKDCLYVGDTEVDLATAKAAGMDCVSVTWGFRTEEQLKNAGATYLVDSVGELEQYLLTEKIAERLEVLPYAFSVCRVSDEIKVDWTQPFCFAAKTDREFSLVCLTEHVPEETLEREDGWRAFRVAGTLEFSLIGILSRISDVLAEAGVGIFAMSTYQTDYILLKENQLEKGLDALRKAGYMID</sequence>
<evidence type="ECO:0000259" key="1">
    <source>
        <dbReference type="Pfam" id="PF13840"/>
    </source>
</evidence>
<dbReference type="InterPro" id="IPR036412">
    <property type="entry name" value="HAD-like_sf"/>
</dbReference>
<dbReference type="NCBIfam" id="TIGR01549">
    <property type="entry name" value="HAD-SF-IA-v1"/>
    <property type="match status" value="1"/>
</dbReference>
<dbReference type="InterPro" id="IPR045865">
    <property type="entry name" value="ACT-like_dom_sf"/>
</dbReference>
<evidence type="ECO:0000313" key="3">
    <source>
        <dbReference type="Proteomes" id="UP000195455"/>
    </source>
</evidence>
<accession>A0A1Y3U3Z1</accession>
<feature type="domain" description="CASTOR ACT" evidence="1">
    <location>
        <begin position="273"/>
        <end position="335"/>
    </location>
</feature>
<dbReference type="AlphaFoldDB" id="A0A1Y3U3Z1"/>
<dbReference type="Gene3D" id="3.40.50.1000">
    <property type="entry name" value="HAD superfamily/HAD-like"/>
    <property type="match status" value="1"/>
</dbReference>
<dbReference type="SUPFAM" id="SSF55021">
    <property type="entry name" value="ACT-like"/>
    <property type="match status" value="2"/>
</dbReference>
<dbReference type="InterPro" id="IPR023198">
    <property type="entry name" value="PGP-like_dom2"/>
</dbReference>
<dbReference type="InterPro" id="IPR050155">
    <property type="entry name" value="HAD-like_hydrolase_sf"/>
</dbReference>
<dbReference type="PANTHER" id="PTHR43434">
    <property type="entry name" value="PHOSPHOGLYCOLATE PHOSPHATASE"/>
    <property type="match status" value="1"/>
</dbReference>